<dbReference type="EMBL" id="ASPP01029588">
    <property type="protein sequence ID" value="ETO04275.1"/>
    <property type="molecule type" value="Genomic_DNA"/>
</dbReference>
<protein>
    <submittedName>
        <fullName evidence="1">Uncharacterized protein</fullName>
    </submittedName>
</protein>
<evidence type="ECO:0000313" key="2">
    <source>
        <dbReference type="Proteomes" id="UP000023152"/>
    </source>
</evidence>
<accession>X6LU68</accession>
<proteinExistence type="predicted"/>
<sequence length="252" mass="29595">MGKTRAWCNACYGCATLEKEEKVKKAEHKRVEDVSDKVHKEPYPRALEYKIMKQDEILQLLIGEILQWKFMNKWDANADGNEAQGILREQVDKIVSRLKKKQKRVIIEKYEQRILNADLCYQSKQRNEFVTKLGNYSLQTSLRKHGDRSESKTTEKVQTQQDDRLSLFLENVEHQHDPEFVAVVTDHLKKLFALDQALCLKLIDLWSTQDALFQIWTGGLSSNEWRDLCKSTSPKKQHTPSNALFWVWHFML</sequence>
<dbReference type="AlphaFoldDB" id="X6LU68"/>
<keyword evidence="2" id="KW-1185">Reference proteome</keyword>
<organism evidence="1 2">
    <name type="scientific">Reticulomyxa filosa</name>
    <dbReference type="NCBI Taxonomy" id="46433"/>
    <lineage>
        <taxon>Eukaryota</taxon>
        <taxon>Sar</taxon>
        <taxon>Rhizaria</taxon>
        <taxon>Retaria</taxon>
        <taxon>Foraminifera</taxon>
        <taxon>Monothalamids</taxon>
        <taxon>Reticulomyxidae</taxon>
        <taxon>Reticulomyxa</taxon>
    </lineage>
</organism>
<reference evidence="1 2" key="1">
    <citation type="journal article" date="2013" name="Curr. Biol.">
        <title>The Genome of the Foraminiferan Reticulomyxa filosa.</title>
        <authorList>
            <person name="Glockner G."/>
            <person name="Hulsmann N."/>
            <person name="Schleicher M."/>
            <person name="Noegel A.A."/>
            <person name="Eichinger L."/>
            <person name="Gallinger C."/>
            <person name="Pawlowski J."/>
            <person name="Sierra R."/>
            <person name="Euteneuer U."/>
            <person name="Pillet L."/>
            <person name="Moustafa A."/>
            <person name="Platzer M."/>
            <person name="Groth M."/>
            <person name="Szafranski K."/>
            <person name="Schliwa M."/>
        </authorList>
    </citation>
    <scope>NUCLEOTIDE SEQUENCE [LARGE SCALE GENOMIC DNA]</scope>
</reference>
<name>X6LU68_RETFI</name>
<evidence type="ECO:0000313" key="1">
    <source>
        <dbReference type="EMBL" id="ETO04275.1"/>
    </source>
</evidence>
<comment type="caution">
    <text evidence="1">The sequence shown here is derived from an EMBL/GenBank/DDBJ whole genome shotgun (WGS) entry which is preliminary data.</text>
</comment>
<gene>
    <name evidence="1" type="ORF">RFI_33122</name>
</gene>
<dbReference type="Proteomes" id="UP000023152">
    <property type="component" value="Unassembled WGS sequence"/>
</dbReference>